<evidence type="ECO:0000313" key="2">
    <source>
        <dbReference type="EMBL" id="OGH89807.1"/>
    </source>
</evidence>
<protein>
    <submittedName>
        <fullName evidence="2">Uncharacterized protein</fullName>
    </submittedName>
</protein>
<feature type="transmembrane region" description="Helical" evidence="1">
    <location>
        <begin position="110"/>
        <end position="132"/>
    </location>
</feature>
<keyword evidence="1" id="KW-0812">Transmembrane</keyword>
<feature type="transmembrane region" description="Helical" evidence="1">
    <location>
        <begin position="201"/>
        <end position="221"/>
    </location>
</feature>
<keyword evidence="1" id="KW-1133">Transmembrane helix</keyword>
<dbReference type="AlphaFoldDB" id="A0A1F6P0X4"/>
<feature type="transmembrane region" description="Helical" evidence="1">
    <location>
        <begin position="172"/>
        <end position="189"/>
    </location>
</feature>
<name>A0A1F6P0X4_9BACT</name>
<dbReference type="Proteomes" id="UP000178895">
    <property type="component" value="Unassembled WGS sequence"/>
</dbReference>
<reference evidence="2 3" key="1">
    <citation type="journal article" date="2016" name="Nat. Commun.">
        <title>Thousands of microbial genomes shed light on interconnected biogeochemical processes in an aquifer system.</title>
        <authorList>
            <person name="Anantharaman K."/>
            <person name="Brown C.T."/>
            <person name="Hug L.A."/>
            <person name="Sharon I."/>
            <person name="Castelle C.J."/>
            <person name="Probst A.J."/>
            <person name="Thomas B.C."/>
            <person name="Singh A."/>
            <person name="Wilkins M.J."/>
            <person name="Karaoz U."/>
            <person name="Brodie E.L."/>
            <person name="Williams K.H."/>
            <person name="Hubbard S.S."/>
            <person name="Banfield J.F."/>
        </authorList>
    </citation>
    <scope>NUCLEOTIDE SEQUENCE [LARGE SCALE GENOMIC DNA]</scope>
</reference>
<evidence type="ECO:0000256" key="1">
    <source>
        <dbReference type="SAM" id="Phobius"/>
    </source>
</evidence>
<proteinExistence type="predicted"/>
<keyword evidence="1" id="KW-0472">Membrane</keyword>
<accession>A0A1F6P0X4</accession>
<dbReference type="EMBL" id="MFQY01000027">
    <property type="protein sequence ID" value="OGH89807.1"/>
    <property type="molecule type" value="Genomic_DNA"/>
</dbReference>
<evidence type="ECO:0000313" key="3">
    <source>
        <dbReference type="Proteomes" id="UP000178895"/>
    </source>
</evidence>
<gene>
    <name evidence="2" type="ORF">A2469_01160</name>
</gene>
<feature type="transmembrane region" description="Helical" evidence="1">
    <location>
        <begin position="12"/>
        <end position="30"/>
    </location>
</feature>
<comment type="caution">
    <text evidence="2">The sequence shown here is derived from an EMBL/GenBank/DDBJ whole genome shotgun (WGS) entry which is preliminary data.</text>
</comment>
<sequence length="268" mass="31047">MYNFLITLFKLTAIQIFGLFGIFFILGFILSKLQEKTHKIYQQTIGWKGILWTAWIGTPFHEFGHYFFAKLFRHKIIKVKIFDPNQETGELGRVDHTFSGISLYQRIGNFFIGSAPMIFGSAVLALLAYLFLPDGKELLNSLLGRNTISDFFINISSDFYNSFFNISALKTWNYWLFLYLSFCIASHLAPSKADRKGMWGGFLYIVLILILLNIFGLLFKINPTDAILKIRGYLNILTAIFLYSIIISFLHLSLVYILLKLPRKIFRR</sequence>
<organism evidence="2 3">
    <name type="scientific">Candidatus Magasanikbacteria bacterium RIFOXYC2_FULL_40_16</name>
    <dbReference type="NCBI Taxonomy" id="1798703"/>
    <lineage>
        <taxon>Bacteria</taxon>
        <taxon>Candidatus Magasanikiibacteriota</taxon>
    </lineage>
</organism>
<feature type="transmembrane region" description="Helical" evidence="1">
    <location>
        <begin position="233"/>
        <end position="259"/>
    </location>
</feature>